<dbReference type="SUPFAM" id="SSF54593">
    <property type="entry name" value="Glyoxalase/Bleomycin resistance protein/Dihydroxybiphenyl dioxygenase"/>
    <property type="match status" value="1"/>
</dbReference>
<evidence type="ECO:0000313" key="3">
    <source>
        <dbReference type="Proteomes" id="UP000254893"/>
    </source>
</evidence>
<name>A0A380CMN7_SPHSI</name>
<dbReference type="Proteomes" id="UP000254893">
    <property type="component" value="Unassembled WGS sequence"/>
</dbReference>
<dbReference type="EMBL" id="UGYW01000002">
    <property type="protein sequence ID" value="SUJ24117.1"/>
    <property type="molecule type" value="Genomic_DNA"/>
</dbReference>
<evidence type="ECO:0000313" key="2">
    <source>
        <dbReference type="EMBL" id="SUJ24117.1"/>
    </source>
</evidence>
<gene>
    <name evidence="2" type="ORF">NCTC11388_03443</name>
</gene>
<sequence length="116" mass="13393">MKITGGKNIAIKVPVSKYQETVDFYTRTLGLQASEIHTPDHPTVKKSTKIFFGDNTLWLDATEQVSRTEAWFELLTDNLAETEEHLQRANIAFEDDLEQIPAHMHWIKDRSETYLS</sequence>
<proteinExistence type="predicted"/>
<accession>A0A380CMN7</accession>
<protein>
    <recommendedName>
        <fullName evidence="1">Glyoxalase/fosfomycin resistance/dioxygenase domain-containing protein</fullName>
    </recommendedName>
</protein>
<dbReference type="Gene3D" id="3.10.180.10">
    <property type="entry name" value="2,3-Dihydroxybiphenyl 1,2-Dioxygenase, domain 1"/>
    <property type="match status" value="1"/>
</dbReference>
<organism evidence="2 3">
    <name type="scientific">Sphingobacterium spiritivorum</name>
    <name type="common">Flavobacterium spiritivorum</name>
    <dbReference type="NCBI Taxonomy" id="258"/>
    <lineage>
        <taxon>Bacteria</taxon>
        <taxon>Pseudomonadati</taxon>
        <taxon>Bacteroidota</taxon>
        <taxon>Sphingobacteriia</taxon>
        <taxon>Sphingobacteriales</taxon>
        <taxon>Sphingobacteriaceae</taxon>
        <taxon>Sphingobacterium</taxon>
    </lineage>
</organism>
<dbReference type="Pfam" id="PF00903">
    <property type="entry name" value="Glyoxalase"/>
    <property type="match status" value="1"/>
</dbReference>
<dbReference type="RefSeq" id="WP_258862336.1">
    <property type="nucleotide sequence ID" value="NZ_UGYW01000002.1"/>
</dbReference>
<dbReference type="InterPro" id="IPR029068">
    <property type="entry name" value="Glyas_Bleomycin-R_OHBP_Dase"/>
</dbReference>
<feature type="domain" description="Glyoxalase/fosfomycin resistance/dioxygenase" evidence="1">
    <location>
        <begin position="11"/>
        <end position="103"/>
    </location>
</feature>
<dbReference type="AlphaFoldDB" id="A0A380CMN7"/>
<evidence type="ECO:0000259" key="1">
    <source>
        <dbReference type="Pfam" id="PF00903"/>
    </source>
</evidence>
<reference evidence="2 3" key="1">
    <citation type="submission" date="2018-06" db="EMBL/GenBank/DDBJ databases">
        <authorList>
            <consortium name="Pathogen Informatics"/>
            <person name="Doyle S."/>
        </authorList>
    </citation>
    <scope>NUCLEOTIDE SEQUENCE [LARGE SCALE GENOMIC DNA]</scope>
    <source>
        <strain evidence="2 3">NCTC11388</strain>
    </source>
</reference>
<dbReference type="InterPro" id="IPR004360">
    <property type="entry name" value="Glyas_Fos-R_dOase_dom"/>
</dbReference>